<evidence type="ECO:0000313" key="2">
    <source>
        <dbReference type="Proteomes" id="UP000012073"/>
    </source>
</evidence>
<dbReference type="RefSeq" id="XP_005716593.1">
    <property type="nucleotide sequence ID" value="XM_005716536.1"/>
</dbReference>
<evidence type="ECO:0000313" key="1">
    <source>
        <dbReference type="EMBL" id="CDF36774.1"/>
    </source>
</evidence>
<dbReference type="InterPro" id="IPR000164">
    <property type="entry name" value="Histone_H3/CENP-A"/>
</dbReference>
<dbReference type="KEGG" id="ccp:CHC_T00004820001"/>
<organism evidence="1 2">
    <name type="scientific">Chondrus crispus</name>
    <name type="common">Carrageen Irish moss</name>
    <name type="synonym">Polymorpha crispa</name>
    <dbReference type="NCBI Taxonomy" id="2769"/>
    <lineage>
        <taxon>Eukaryota</taxon>
        <taxon>Rhodophyta</taxon>
        <taxon>Florideophyceae</taxon>
        <taxon>Rhodymeniophycidae</taxon>
        <taxon>Gigartinales</taxon>
        <taxon>Gigartinaceae</taxon>
        <taxon>Chondrus</taxon>
    </lineage>
</organism>
<keyword evidence="2" id="KW-1185">Reference proteome</keyword>
<gene>
    <name evidence="1" type="ORF">CHC_T00004820001</name>
</gene>
<sequence length="119" mass="13417">MVRTKQTAAKSTGSKRPRKRLALKAARFASRDHLMFELSSRTDVTKVSKTGSMLHIWVASGHRRYAVTEKEFNSLLGDHITALLHCKPDEEVSLEEIWRLGLTESLSDTNQYCIIGDGE</sequence>
<protein>
    <submittedName>
        <fullName evidence="1">Uncharacterized protein</fullName>
    </submittedName>
</protein>
<dbReference type="GO" id="GO:0030527">
    <property type="term" value="F:structural constituent of chromatin"/>
    <property type="evidence" value="ECO:0007669"/>
    <property type="project" value="InterPro"/>
</dbReference>
<dbReference type="PhylomeDB" id="R7QFA9"/>
<dbReference type="Proteomes" id="UP000012073">
    <property type="component" value="Unassembled WGS sequence"/>
</dbReference>
<proteinExistence type="predicted"/>
<accession>R7QFA9</accession>
<dbReference type="Gramene" id="CDF36774">
    <property type="protein sequence ID" value="CDF36774"/>
    <property type="gene ID" value="CHC_T00004820001"/>
</dbReference>
<dbReference type="GeneID" id="17324308"/>
<name>R7QFA9_CHOCR</name>
<dbReference type="PRINTS" id="PR00622">
    <property type="entry name" value="HISTONEH3"/>
</dbReference>
<dbReference type="AlphaFoldDB" id="R7QFA9"/>
<dbReference type="GO" id="GO:0000786">
    <property type="term" value="C:nucleosome"/>
    <property type="evidence" value="ECO:0007669"/>
    <property type="project" value="InterPro"/>
</dbReference>
<reference evidence="2" key="1">
    <citation type="journal article" date="2013" name="Proc. Natl. Acad. Sci. U.S.A.">
        <title>Genome structure and metabolic features in the red seaweed Chondrus crispus shed light on evolution of the Archaeplastida.</title>
        <authorList>
            <person name="Collen J."/>
            <person name="Porcel B."/>
            <person name="Carre W."/>
            <person name="Ball S.G."/>
            <person name="Chaparro C."/>
            <person name="Tonon T."/>
            <person name="Barbeyron T."/>
            <person name="Michel G."/>
            <person name="Noel B."/>
            <person name="Valentin K."/>
            <person name="Elias M."/>
            <person name="Artiguenave F."/>
            <person name="Arun A."/>
            <person name="Aury J.M."/>
            <person name="Barbosa-Neto J.F."/>
            <person name="Bothwell J.H."/>
            <person name="Bouget F.Y."/>
            <person name="Brillet L."/>
            <person name="Cabello-Hurtado F."/>
            <person name="Capella-Gutierrez S."/>
            <person name="Charrier B."/>
            <person name="Cladiere L."/>
            <person name="Cock J.M."/>
            <person name="Coelho S.M."/>
            <person name="Colleoni C."/>
            <person name="Czjzek M."/>
            <person name="Da Silva C."/>
            <person name="Delage L."/>
            <person name="Denoeud F."/>
            <person name="Deschamps P."/>
            <person name="Dittami S.M."/>
            <person name="Gabaldon T."/>
            <person name="Gachon C.M."/>
            <person name="Groisillier A."/>
            <person name="Herve C."/>
            <person name="Jabbari K."/>
            <person name="Katinka M."/>
            <person name="Kloareg B."/>
            <person name="Kowalczyk N."/>
            <person name="Labadie K."/>
            <person name="Leblanc C."/>
            <person name="Lopez P.J."/>
            <person name="McLachlan D.H."/>
            <person name="Meslet-Cladiere L."/>
            <person name="Moustafa A."/>
            <person name="Nehr Z."/>
            <person name="Nyvall Collen P."/>
            <person name="Panaud O."/>
            <person name="Partensky F."/>
            <person name="Poulain J."/>
            <person name="Rensing S.A."/>
            <person name="Rousvoal S."/>
            <person name="Samson G."/>
            <person name="Symeonidi A."/>
            <person name="Weissenbach J."/>
            <person name="Zambounis A."/>
            <person name="Wincker P."/>
            <person name="Boyen C."/>
        </authorList>
    </citation>
    <scope>NUCLEOTIDE SEQUENCE [LARGE SCALE GENOMIC DNA]</scope>
    <source>
        <strain evidence="2">cv. Stackhouse</strain>
    </source>
</reference>
<dbReference type="GO" id="GO:0003677">
    <property type="term" value="F:DNA binding"/>
    <property type="evidence" value="ECO:0007669"/>
    <property type="project" value="InterPro"/>
</dbReference>
<dbReference type="EMBL" id="HG001800">
    <property type="protein sequence ID" value="CDF36774.1"/>
    <property type="molecule type" value="Genomic_DNA"/>
</dbReference>